<dbReference type="EMBL" id="VSRR010072262">
    <property type="protein sequence ID" value="MPC86702.1"/>
    <property type="molecule type" value="Genomic_DNA"/>
</dbReference>
<keyword evidence="1" id="KW-1133">Transmembrane helix</keyword>
<proteinExistence type="predicted"/>
<keyword evidence="1" id="KW-0472">Membrane</keyword>
<evidence type="ECO:0008006" key="5">
    <source>
        <dbReference type="Google" id="ProtNLM"/>
    </source>
</evidence>
<evidence type="ECO:0000256" key="1">
    <source>
        <dbReference type="SAM" id="Phobius"/>
    </source>
</evidence>
<evidence type="ECO:0000313" key="3">
    <source>
        <dbReference type="EMBL" id="MPC86702.1"/>
    </source>
</evidence>
<reference evidence="3 4" key="1">
    <citation type="submission" date="2019-05" db="EMBL/GenBank/DDBJ databases">
        <title>Another draft genome of Portunus trituberculatus and its Hox gene families provides insights of decapod evolution.</title>
        <authorList>
            <person name="Jeong J.-H."/>
            <person name="Song I."/>
            <person name="Kim S."/>
            <person name="Choi T."/>
            <person name="Kim D."/>
            <person name="Ryu S."/>
            <person name="Kim W."/>
        </authorList>
    </citation>
    <scope>NUCLEOTIDE SEQUENCE [LARGE SCALE GENOMIC DNA]</scope>
    <source>
        <tissue evidence="3">Muscle</tissue>
    </source>
</reference>
<sequence>MTFLPPPGLPAFLLLLLLLHQYSPPFPSPPHPSPTHQQNERPTLIPCDFFYLFYFYLVTYLSFILWKG</sequence>
<gene>
    <name evidence="3" type="ORF">E2C01_081538</name>
</gene>
<dbReference type="AlphaFoldDB" id="A0A5B7IS58"/>
<organism evidence="3 4">
    <name type="scientific">Portunus trituberculatus</name>
    <name type="common">Swimming crab</name>
    <name type="synonym">Neptunus trituberculatus</name>
    <dbReference type="NCBI Taxonomy" id="210409"/>
    <lineage>
        <taxon>Eukaryota</taxon>
        <taxon>Metazoa</taxon>
        <taxon>Ecdysozoa</taxon>
        <taxon>Arthropoda</taxon>
        <taxon>Crustacea</taxon>
        <taxon>Multicrustacea</taxon>
        <taxon>Malacostraca</taxon>
        <taxon>Eumalacostraca</taxon>
        <taxon>Eucarida</taxon>
        <taxon>Decapoda</taxon>
        <taxon>Pleocyemata</taxon>
        <taxon>Brachyura</taxon>
        <taxon>Eubrachyura</taxon>
        <taxon>Portunoidea</taxon>
        <taxon>Portunidae</taxon>
        <taxon>Portuninae</taxon>
        <taxon>Portunus</taxon>
    </lineage>
</organism>
<evidence type="ECO:0000313" key="4">
    <source>
        <dbReference type="Proteomes" id="UP000324222"/>
    </source>
</evidence>
<comment type="caution">
    <text evidence="3">The sequence shown here is derived from an EMBL/GenBank/DDBJ whole genome shotgun (WGS) entry which is preliminary data.</text>
</comment>
<feature type="chain" id="PRO_5022734677" description="Secreted peptide" evidence="2">
    <location>
        <begin position="26"/>
        <end position="68"/>
    </location>
</feature>
<keyword evidence="1" id="KW-0812">Transmembrane</keyword>
<feature type="transmembrane region" description="Helical" evidence="1">
    <location>
        <begin position="49"/>
        <end position="66"/>
    </location>
</feature>
<keyword evidence="4" id="KW-1185">Reference proteome</keyword>
<feature type="signal peptide" evidence="2">
    <location>
        <begin position="1"/>
        <end position="25"/>
    </location>
</feature>
<evidence type="ECO:0000256" key="2">
    <source>
        <dbReference type="SAM" id="SignalP"/>
    </source>
</evidence>
<name>A0A5B7IS58_PORTR</name>
<dbReference type="Proteomes" id="UP000324222">
    <property type="component" value="Unassembled WGS sequence"/>
</dbReference>
<keyword evidence="2" id="KW-0732">Signal</keyword>
<accession>A0A5B7IS58</accession>
<protein>
    <recommendedName>
        <fullName evidence="5">Secreted peptide</fullName>
    </recommendedName>
</protein>